<dbReference type="PROSITE" id="PS50931">
    <property type="entry name" value="HTH_LYSR"/>
    <property type="match status" value="1"/>
</dbReference>
<sequence>MDTEQLSLFADVVASGSFAAAAKKRDLDPSSVSRGIKALEAELGARLFQRTTRRIGLTEAGERFLARIEPVLAELELARGEVRAAADLPAGTLRLTASIAFGQHRIVPLLGALRMRYPQLGLHCIFSDANLDLVAERIDLAVRLGPRVEGDLVAAKLADTRYRVVASPDYRDRHPVAVPTELAKHRCILFDLPAYRSRWIFREPSGRLEDVPVDGDLTLSPVGSIRDAALAGLGPALLPDWLIGSDLERGALVDLFPGHDVTATTFETAAYAVYPSRAFLPRKVRVVIDFLRESLRRPPSQWPEEQDRRHTDGENEELQR</sequence>
<evidence type="ECO:0000256" key="5">
    <source>
        <dbReference type="SAM" id="MobiDB-lite"/>
    </source>
</evidence>
<reference evidence="7 8" key="1">
    <citation type="submission" date="2024-09" db="EMBL/GenBank/DDBJ databases">
        <authorList>
            <person name="Sun Q."/>
            <person name="Mori K."/>
        </authorList>
    </citation>
    <scope>NUCLEOTIDE SEQUENCE [LARGE SCALE GENOMIC DNA]</scope>
    <source>
        <strain evidence="7 8">CCM 8543</strain>
    </source>
</reference>
<keyword evidence="2" id="KW-0805">Transcription regulation</keyword>
<comment type="caution">
    <text evidence="7">The sequence shown here is derived from an EMBL/GenBank/DDBJ whole genome shotgun (WGS) entry which is preliminary data.</text>
</comment>
<comment type="similarity">
    <text evidence="1">Belongs to the LysR transcriptional regulatory family.</text>
</comment>
<keyword evidence="4" id="KW-0804">Transcription</keyword>
<dbReference type="SUPFAM" id="SSF53850">
    <property type="entry name" value="Periplasmic binding protein-like II"/>
    <property type="match status" value="1"/>
</dbReference>
<dbReference type="InterPro" id="IPR036388">
    <property type="entry name" value="WH-like_DNA-bd_sf"/>
</dbReference>
<dbReference type="RefSeq" id="WP_261519859.1">
    <property type="nucleotide sequence ID" value="NZ_JAODNW010000007.1"/>
</dbReference>
<dbReference type="PANTHER" id="PTHR30537">
    <property type="entry name" value="HTH-TYPE TRANSCRIPTIONAL REGULATOR"/>
    <property type="match status" value="1"/>
</dbReference>
<evidence type="ECO:0000256" key="3">
    <source>
        <dbReference type="ARBA" id="ARBA00023125"/>
    </source>
</evidence>
<dbReference type="InterPro" id="IPR005119">
    <property type="entry name" value="LysR_subst-bd"/>
</dbReference>
<gene>
    <name evidence="7" type="ORF">ACFFJ2_07880</name>
</gene>
<evidence type="ECO:0000313" key="7">
    <source>
        <dbReference type="EMBL" id="MFC0208314.1"/>
    </source>
</evidence>
<organism evidence="7 8">
    <name type="scientific">Chelativorans intermedius</name>
    <dbReference type="NCBI Taxonomy" id="515947"/>
    <lineage>
        <taxon>Bacteria</taxon>
        <taxon>Pseudomonadati</taxon>
        <taxon>Pseudomonadota</taxon>
        <taxon>Alphaproteobacteria</taxon>
        <taxon>Hyphomicrobiales</taxon>
        <taxon>Phyllobacteriaceae</taxon>
        <taxon>Chelativorans</taxon>
    </lineage>
</organism>
<evidence type="ECO:0000256" key="2">
    <source>
        <dbReference type="ARBA" id="ARBA00023015"/>
    </source>
</evidence>
<feature type="compositionally biased region" description="Basic and acidic residues" evidence="5">
    <location>
        <begin position="305"/>
        <end position="320"/>
    </location>
</feature>
<dbReference type="Pfam" id="PF03466">
    <property type="entry name" value="LysR_substrate"/>
    <property type="match status" value="1"/>
</dbReference>
<protein>
    <submittedName>
        <fullName evidence="7">LysR family transcriptional regulator</fullName>
    </submittedName>
</protein>
<keyword evidence="8" id="KW-1185">Reference proteome</keyword>
<dbReference type="InterPro" id="IPR036390">
    <property type="entry name" value="WH_DNA-bd_sf"/>
</dbReference>
<accession>A0ABV6D6Q3</accession>
<dbReference type="InterPro" id="IPR000847">
    <property type="entry name" value="LysR_HTH_N"/>
</dbReference>
<keyword evidence="3" id="KW-0238">DNA-binding</keyword>
<dbReference type="PANTHER" id="PTHR30537:SF5">
    <property type="entry name" value="HTH-TYPE TRANSCRIPTIONAL ACTIVATOR TTDR-RELATED"/>
    <property type="match status" value="1"/>
</dbReference>
<dbReference type="Gene3D" id="1.10.10.10">
    <property type="entry name" value="Winged helix-like DNA-binding domain superfamily/Winged helix DNA-binding domain"/>
    <property type="match status" value="1"/>
</dbReference>
<evidence type="ECO:0000256" key="1">
    <source>
        <dbReference type="ARBA" id="ARBA00009437"/>
    </source>
</evidence>
<dbReference type="SUPFAM" id="SSF46785">
    <property type="entry name" value="Winged helix' DNA-binding domain"/>
    <property type="match status" value="1"/>
</dbReference>
<feature type="domain" description="HTH lysR-type" evidence="6">
    <location>
        <begin position="1"/>
        <end position="58"/>
    </location>
</feature>
<proteinExistence type="inferred from homology"/>
<dbReference type="CDD" id="cd08422">
    <property type="entry name" value="PBP2_CrgA_like"/>
    <property type="match status" value="1"/>
</dbReference>
<dbReference type="InterPro" id="IPR058163">
    <property type="entry name" value="LysR-type_TF_proteobact-type"/>
</dbReference>
<dbReference type="Proteomes" id="UP001589755">
    <property type="component" value="Unassembled WGS sequence"/>
</dbReference>
<dbReference type="EMBL" id="JBHLXD010000010">
    <property type="protein sequence ID" value="MFC0208314.1"/>
    <property type="molecule type" value="Genomic_DNA"/>
</dbReference>
<name>A0ABV6D6Q3_9HYPH</name>
<feature type="region of interest" description="Disordered" evidence="5">
    <location>
        <begin position="298"/>
        <end position="320"/>
    </location>
</feature>
<dbReference type="Gene3D" id="3.40.190.290">
    <property type="match status" value="1"/>
</dbReference>
<dbReference type="Pfam" id="PF00126">
    <property type="entry name" value="HTH_1"/>
    <property type="match status" value="1"/>
</dbReference>
<evidence type="ECO:0000313" key="8">
    <source>
        <dbReference type="Proteomes" id="UP001589755"/>
    </source>
</evidence>
<evidence type="ECO:0000256" key="4">
    <source>
        <dbReference type="ARBA" id="ARBA00023163"/>
    </source>
</evidence>
<evidence type="ECO:0000259" key="6">
    <source>
        <dbReference type="PROSITE" id="PS50931"/>
    </source>
</evidence>